<dbReference type="PANTHER" id="PTHR44688">
    <property type="entry name" value="DNA-BINDING TRANSCRIPTIONAL ACTIVATOR DEVR_DOSR"/>
    <property type="match status" value="1"/>
</dbReference>
<name>A0A3N4MRY4_9BACT</name>
<proteinExistence type="predicted"/>
<reference evidence="7" key="1">
    <citation type="submission" date="2018-11" db="EMBL/GenBank/DDBJ databases">
        <title>Chitinophaga lutea sp.nov., isolate from arsenic contaminated soil.</title>
        <authorList>
            <person name="Zong Y."/>
        </authorList>
    </citation>
    <scope>NUCLEOTIDE SEQUENCE [LARGE SCALE GENOMIC DNA]</scope>
    <source>
        <strain evidence="7">YLT18</strain>
    </source>
</reference>
<dbReference type="GO" id="GO:0003677">
    <property type="term" value="F:DNA binding"/>
    <property type="evidence" value="ECO:0007669"/>
    <property type="project" value="UniProtKB-KW"/>
</dbReference>
<dbReference type="GO" id="GO:0006355">
    <property type="term" value="P:regulation of DNA-templated transcription"/>
    <property type="evidence" value="ECO:0007669"/>
    <property type="project" value="InterPro"/>
</dbReference>
<keyword evidence="1" id="KW-0805">Transcription regulation</keyword>
<dbReference type="PANTHER" id="PTHR44688:SF16">
    <property type="entry name" value="DNA-BINDING TRANSCRIPTIONAL ACTIVATOR DEVR_DOSR"/>
    <property type="match status" value="1"/>
</dbReference>
<dbReference type="PROSITE" id="PS50043">
    <property type="entry name" value="HTH_LUXR_2"/>
    <property type="match status" value="1"/>
</dbReference>
<keyword evidence="2 6" id="KW-0238">DNA-binding</keyword>
<protein>
    <submittedName>
        <fullName evidence="6">DNA-binding response regulator</fullName>
    </submittedName>
</protein>
<comment type="caution">
    <text evidence="6">The sequence shown here is derived from an EMBL/GenBank/DDBJ whole genome shotgun (WGS) entry which is preliminary data.</text>
</comment>
<dbReference type="RefSeq" id="WP_120514163.1">
    <property type="nucleotide sequence ID" value="NZ_QXZY01000001.1"/>
</dbReference>
<feature type="transmembrane region" description="Helical" evidence="4">
    <location>
        <begin position="12"/>
        <end position="29"/>
    </location>
</feature>
<evidence type="ECO:0000313" key="6">
    <source>
        <dbReference type="EMBL" id="RPD42890.1"/>
    </source>
</evidence>
<dbReference type="InterPro" id="IPR016032">
    <property type="entry name" value="Sig_transdc_resp-reg_C-effctor"/>
</dbReference>
<evidence type="ECO:0000256" key="3">
    <source>
        <dbReference type="ARBA" id="ARBA00023163"/>
    </source>
</evidence>
<organism evidence="6 7">
    <name type="scientific">Chitinophaga barathri</name>
    <dbReference type="NCBI Taxonomy" id="1647451"/>
    <lineage>
        <taxon>Bacteria</taxon>
        <taxon>Pseudomonadati</taxon>
        <taxon>Bacteroidota</taxon>
        <taxon>Chitinophagia</taxon>
        <taxon>Chitinophagales</taxon>
        <taxon>Chitinophagaceae</taxon>
        <taxon>Chitinophaga</taxon>
    </lineage>
</organism>
<keyword evidence="4" id="KW-0812">Transmembrane</keyword>
<keyword evidence="7" id="KW-1185">Reference proteome</keyword>
<gene>
    <name evidence="6" type="ORF">EG028_00905</name>
</gene>
<dbReference type="SMART" id="SM00421">
    <property type="entry name" value="HTH_LUXR"/>
    <property type="match status" value="1"/>
</dbReference>
<evidence type="ECO:0000256" key="2">
    <source>
        <dbReference type="ARBA" id="ARBA00023125"/>
    </source>
</evidence>
<dbReference type="EMBL" id="RMBX01000001">
    <property type="protein sequence ID" value="RPD42890.1"/>
    <property type="molecule type" value="Genomic_DNA"/>
</dbReference>
<evidence type="ECO:0000256" key="1">
    <source>
        <dbReference type="ARBA" id="ARBA00023015"/>
    </source>
</evidence>
<dbReference type="CDD" id="cd06170">
    <property type="entry name" value="LuxR_C_like"/>
    <property type="match status" value="1"/>
</dbReference>
<dbReference type="InterPro" id="IPR000792">
    <property type="entry name" value="Tscrpt_reg_LuxR_C"/>
</dbReference>
<dbReference type="OrthoDB" id="9807565at2"/>
<dbReference type="Proteomes" id="UP000279089">
    <property type="component" value="Unassembled WGS sequence"/>
</dbReference>
<dbReference type="SUPFAM" id="SSF46894">
    <property type="entry name" value="C-terminal effector domain of the bipartite response regulators"/>
    <property type="match status" value="1"/>
</dbReference>
<dbReference type="PRINTS" id="PR00038">
    <property type="entry name" value="HTHLUXR"/>
</dbReference>
<dbReference type="InterPro" id="IPR036388">
    <property type="entry name" value="WH-like_DNA-bd_sf"/>
</dbReference>
<accession>A0A3N4MRY4</accession>
<dbReference type="AlphaFoldDB" id="A0A3N4MRY4"/>
<evidence type="ECO:0000259" key="5">
    <source>
        <dbReference type="PROSITE" id="PS50043"/>
    </source>
</evidence>
<feature type="transmembrane region" description="Helical" evidence="4">
    <location>
        <begin position="41"/>
        <end position="59"/>
    </location>
</feature>
<keyword evidence="4" id="KW-0472">Membrane</keyword>
<sequence length="156" mass="17762">MRKWLTKHKSTILYTISLAILLFVLRWLELRFLVINNAFEIYAGGIAILFTALGIWLALKLSTPKVNTVVVEKEVFLPRPPEFTVNEKELEKTGLSGRELEVLQLMAEGLSNQEIAAKLYVSLSTIKTHSSKVLEKMDVRRRTQAIDKAKKLNIIP</sequence>
<dbReference type="Pfam" id="PF00196">
    <property type="entry name" value="GerE"/>
    <property type="match status" value="1"/>
</dbReference>
<evidence type="ECO:0000256" key="4">
    <source>
        <dbReference type="SAM" id="Phobius"/>
    </source>
</evidence>
<evidence type="ECO:0000313" key="7">
    <source>
        <dbReference type="Proteomes" id="UP000279089"/>
    </source>
</evidence>
<dbReference type="Gene3D" id="1.10.10.10">
    <property type="entry name" value="Winged helix-like DNA-binding domain superfamily/Winged helix DNA-binding domain"/>
    <property type="match status" value="1"/>
</dbReference>
<keyword evidence="3" id="KW-0804">Transcription</keyword>
<feature type="domain" description="HTH luxR-type" evidence="5">
    <location>
        <begin position="87"/>
        <end position="153"/>
    </location>
</feature>
<keyword evidence="4" id="KW-1133">Transmembrane helix</keyword>